<gene>
    <name evidence="1" type="ORF">LIER_07868</name>
</gene>
<evidence type="ECO:0000313" key="2">
    <source>
        <dbReference type="Proteomes" id="UP001454036"/>
    </source>
</evidence>
<dbReference type="AlphaFoldDB" id="A0AAV3P9W6"/>
<organism evidence="1 2">
    <name type="scientific">Lithospermum erythrorhizon</name>
    <name type="common">Purple gromwell</name>
    <name type="synonym">Lithospermum officinale var. erythrorhizon</name>
    <dbReference type="NCBI Taxonomy" id="34254"/>
    <lineage>
        <taxon>Eukaryota</taxon>
        <taxon>Viridiplantae</taxon>
        <taxon>Streptophyta</taxon>
        <taxon>Embryophyta</taxon>
        <taxon>Tracheophyta</taxon>
        <taxon>Spermatophyta</taxon>
        <taxon>Magnoliopsida</taxon>
        <taxon>eudicotyledons</taxon>
        <taxon>Gunneridae</taxon>
        <taxon>Pentapetalae</taxon>
        <taxon>asterids</taxon>
        <taxon>lamiids</taxon>
        <taxon>Boraginales</taxon>
        <taxon>Boraginaceae</taxon>
        <taxon>Boraginoideae</taxon>
        <taxon>Lithospermeae</taxon>
        <taxon>Lithospermum</taxon>
    </lineage>
</organism>
<dbReference type="Proteomes" id="UP001454036">
    <property type="component" value="Unassembled WGS sequence"/>
</dbReference>
<accession>A0AAV3P9W6</accession>
<name>A0AAV3P9W6_LITER</name>
<proteinExistence type="predicted"/>
<keyword evidence="2" id="KW-1185">Reference proteome</keyword>
<dbReference type="EMBL" id="BAABME010001236">
    <property type="protein sequence ID" value="GAA0148419.1"/>
    <property type="molecule type" value="Genomic_DNA"/>
</dbReference>
<evidence type="ECO:0000313" key="1">
    <source>
        <dbReference type="EMBL" id="GAA0148419.1"/>
    </source>
</evidence>
<sequence length="243" mass="27525">MLLIVFAFWSRLSSRRVDVLSRCSRGLGHALLIDVVKTSLYVYECSNAFLKVFCESWCPSTSTLIIQEGELSISLWDSLKLGSFPVTGRLFDEVVPTAECLSPDLDSDNQIPWSCKFLLLAYHHLASHSPNGTVSMSLWINLWNRSLHTYVGHEAADHSTTKIPPESVTWRATLLDREGPFHFDDKVSYSVRDHAFFISVCTGRVCHTMGSVFIVEPYNPYRFSRQLGYTPVVPGLSTRTWEI</sequence>
<comment type="caution">
    <text evidence="1">The sequence shown here is derived from an EMBL/GenBank/DDBJ whole genome shotgun (WGS) entry which is preliminary data.</text>
</comment>
<protein>
    <submittedName>
        <fullName evidence="1">Uncharacterized protein</fullName>
    </submittedName>
</protein>
<reference evidence="1 2" key="1">
    <citation type="submission" date="2024-01" db="EMBL/GenBank/DDBJ databases">
        <title>The complete chloroplast genome sequence of Lithospermum erythrorhizon: insights into the phylogenetic relationship among Boraginaceae species and the maternal lineages of purple gromwells.</title>
        <authorList>
            <person name="Okada T."/>
            <person name="Watanabe K."/>
        </authorList>
    </citation>
    <scope>NUCLEOTIDE SEQUENCE [LARGE SCALE GENOMIC DNA]</scope>
</reference>